<dbReference type="PANTHER" id="PTHR11564:SF5">
    <property type="entry name" value="SIGNAL RECOGNITION PARTICLE SUBUNIT SRP54"/>
    <property type="match status" value="1"/>
</dbReference>
<evidence type="ECO:0000313" key="12">
    <source>
        <dbReference type="Proteomes" id="UP000250369"/>
    </source>
</evidence>
<protein>
    <recommendedName>
        <fullName evidence="9">Signal recognition particle protein</fullName>
        <ecNumber evidence="9">3.6.5.4</ecNumber>
    </recommendedName>
    <alternativeName>
        <fullName evidence="9">Fifty-four homolog</fullName>
    </alternativeName>
</protein>
<keyword evidence="5 9" id="KW-0342">GTP-binding</keyword>
<dbReference type="Gene3D" id="3.40.50.300">
    <property type="entry name" value="P-loop containing nucleotide triphosphate hydrolases"/>
    <property type="match status" value="1"/>
</dbReference>
<proteinExistence type="inferred from homology"/>
<dbReference type="SUPFAM" id="SSF52540">
    <property type="entry name" value="P-loop containing nucleoside triphosphate hydrolases"/>
    <property type="match status" value="1"/>
</dbReference>
<dbReference type="OrthoDB" id="9804720at2"/>
<feature type="binding site" evidence="9">
    <location>
        <begin position="108"/>
        <end position="115"/>
    </location>
    <ligand>
        <name>GTP</name>
        <dbReference type="ChEBI" id="CHEBI:37565"/>
    </ligand>
</feature>
<dbReference type="GO" id="GO:0048500">
    <property type="term" value="C:signal recognition particle"/>
    <property type="evidence" value="ECO:0007669"/>
    <property type="project" value="UniProtKB-UniRule"/>
</dbReference>
<dbReference type="InterPro" id="IPR027417">
    <property type="entry name" value="P-loop_NTPase"/>
</dbReference>
<comment type="subcellular location">
    <subcellularLocation>
        <location evidence="9">Cytoplasm</location>
    </subcellularLocation>
    <text evidence="9">The SRP-RNC complex is targeted to the cytoplasmic membrane.</text>
</comment>
<dbReference type="NCBIfam" id="TIGR00959">
    <property type="entry name" value="ffh"/>
    <property type="match status" value="1"/>
</dbReference>
<keyword evidence="12" id="KW-1185">Reference proteome</keyword>
<dbReference type="GO" id="GO:0005525">
    <property type="term" value="F:GTP binding"/>
    <property type="evidence" value="ECO:0007669"/>
    <property type="project" value="UniProtKB-UniRule"/>
</dbReference>
<feature type="domain" description="SRP54-type proteins GTP-binding" evidence="10">
    <location>
        <begin position="269"/>
        <end position="282"/>
    </location>
</feature>
<dbReference type="GO" id="GO:0006614">
    <property type="term" value="P:SRP-dependent cotranslational protein targeting to membrane"/>
    <property type="evidence" value="ECO:0007669"/>
    <property type="project" value="InterPro"/>
</dbReference>
<evidence type="ECO:0000256" key="4">
    <source>
        <dbReference type="ARBA" id="ARBA00022884"/>
    </source>
</evidence>
<accession>A0A329MK95</accession>
<evidence type="ECO:0000259" key="10">
    <source>
        <dbReference type="PROSITE" id="PS00300"/>
    </source>
</evidence>
<dbReference type="SMART" id="SM00963">
    <property type="entry name" value="SRP54_N"/>
    <property type="match status" value="1"/>
</dbReference>
<name>A0A329MK95_9BACL</name>
<dbReference type="InterPro" id="IPR022941">
    <property type="entry name" value="SRP54"/>
</dbReference>
<dbReference type="SUPFAM" id="SSF47446">
    <property type="entry name" value="Signal peptide-binding domain"/>
    <property type="match status" value="1"/>
</dbReference>
<evidence type="ECO:0000256" key="9">
    <source>
        <dbReference type="HAMAP-Rule" id="MF_00306"/>
    </source>
</evidence>
<evidence type="ECO:0000256" key="8">
    <source>
        <dbReference type="ARBA" id="ARBA00048027"/>
    </source>
</evidence>
<evidence type="ECO:0000313" key="11">
    <source>
        <dbReference type="EMBL" id="RAV19998.1"/>
    </source>
</evidence>
<keyword evidence="9" id="KW-0963">Cytoplasm</keyword>
<organism evidence="11 12">
    <name type="scientific">Paenibacillus contaminans</name>
    <dbReference type="NCBI Taxonomy" id="450362"/>
    <lineage>
        <taxon>Bacteria</taxon>
        <taxon>Bacillati</taxon>
        <taxon>Bacillota</taxon>
        <taxon>Bacilli</taxon>
        <taxon>Bacillales</taxon>
        <taxon>Paenibacillaceae</taxon>
        <taxon>Paenibacillus</taxon>
    </lineage>
</organism>
<dbReference type="SMART" id="SM00382">
    <property type="entry name" value="AAA"/>
    <property type="match status" value="1"/>
</dbReference>
<dbReference type="EC" id="3.6.5.4" evidence="9"/>
<dbReference type="InterPro" id="IPR004125">
    <property type="entry name" value="Signal_recog_particle_SRP54_M"/>
</dbReference>
<evidence type="ECO:0000256" key="1">
    <source>
        <dbReference type="ARBA" id="ARBA00005450"/>
    </source>
</evidence>
<dbReference type="Gene3D" id="1.20.120.140">
    <property type="entry name" value="Signal recognition particle SRP54, nucleotide-binding domain"/>
    <property type="match status" value="1"/>
</dbReference>
<keyword evidence="3 9" id="KW-0378">Hydrolase</keyword>
<comment type="caution">
    <text evidence="11">The sequence shown here is derived from an EMBL/GenBank/DDBJ whole genome shotgun (WGS) entry which is preliminary data.</text>
</comment>
<dbReference type="InterPro" id="IPR036891">
    <property type="entry name" value="Signal_recog_part_SRP54_M_sf"/>
</dbReference>
<dbReference type="EMBL" id="QMFB01000010">
    <property type="protein sequence ID" value="RAV19998.1"/>
    <property type="molecule type" value="Genomic_DNA"/>
</dbReference>
<comment type="function">
    <text evidence="9">Involved in targeting and insertion of nascent membrane proteins into the cytoplasmic membrane. Binds to the hydrophobic signal sequence of the ribosome-nascent chain (RNC) as it emerges from the ribosomes. The SRP-RNC complex is then targeted to the cytoplasmic membrane where it interacts with the SRP receptor FtsY.</text>
</comment>
<keyword evidence="4 9" id="KW-0694">RNA-binding</keyword>
<dbReference type="Pfam" id="PF02881">
    <property type="entry name" value="SRP54_N"/>
    <property type="match status" value="1"/>
</dbReference>
<dbReference type="InterPro" id="IPR013822">
    <property type="entry name" value="Signal_recog_particl_SRP54_hlx"/>
</dbReference>
<dbReference type="InterPro" id="IPR042101">
    <property type="entry name" value="SRP54_N_sf"/>
</dbReference>
<dbReference type="InterPro" id="IPR003593">
    <property type="entry name" value="AAA+_ATPase"/>
</dbReference>
<dbReference type="SMART" id="SM00962">
    <property type="entry name" value="SRP54"/>
    <property type="match status" value="1"/>
</dbReference>
<dbReference type="GO" id="GO:0008312">
    <property type="term" value="F:7S RNA binding"/>
    <property type="evidence" value="ECO:0007669"/>
    <property type="project" value="InterPro"/>
</dbReference>
<dbReference type="InterPro" id="IPR004780">
    <property type="entry name" value="SRP"/>
</dbReference>
<comment type="catalytic activity">
    <reaction evidence="8 9">
        <text>GTP + H2O = GDP + phosphate + H(+)</text>
        <dbReference type="Rhea" id="RHEA:19669"/>
        <dbReference type="ChEBI" id="CHEBI:15377"/>
        <dbReference type="ChEBI" id="CHEBI:15378"/>
        <dbReference type="ChEBI" id="CHEBI:37565"/>
        <dbReference type="ChEBI" id="CHEBI:43474"/>
        <dbReference type="ChEBI" id="CHEBI:58189"/>
        <dbReference type="EC" id="3.6.5.4"/>
    </reaction>
</comment>
<feature type="binding site" evidence="9">
    <location>
        <begin position="248"/>
        <end position="251"/>
    </location>
    <ligand>
        <name>GTP</name>
        <dbReference type="ChEBI" id="CHEBI:37565"/>
    </ligand>
</feature>
<dbReference type="FunFam" id="3.40.50.300:FF:000022">
    <property type="entry name" value="Signal recognition particle 54 kDa subunit"/>
    <property type="match status" value="1"/>
</dbReference>
<feature type="binding site" evidence="9">
    <location>
        <begin position="190"/>
        <end position="194"/>
    </location>
    <ligand>
        <name>GTP</name>
        <dbReference type="ChEBI" id="CHEBI:37565"/>
    </ligand>
</feature>
<evidence type="ECO:0000256" key="3">
    <source>
        <dbReference type="ARBA" id="ARBA00022801"/>
    </source>
</evidence>
<dbReference type="HAMAP" id="MF_00306">
    <property type="entry name" value="SRP54"/>
    <property type="match status" value="1"/>
</dbReference>
<reference evidence="11 12" key="1">
    <citation type="journal article" date="2009" name="Int. J. Syst. Evol. Microbiol.">
        <title>Paenibacillus contaminans sp. nov., isolated from a contaminated laboratory plate.</title>
        <authorList>
            <person name="Chou J.H."/>
            <person name="Lee J.H."/>
            <person name="Lin M.C."/>
            <person name="Chang P.S."/>
            <person name="Arun A.B."/>
            <person name="Young C.C."/>
            <person name="Chen W.M."/>
        </authorList>
    </citation>
    <scope>NUCLEOTIDE SEQUENCE [LARGE SCALE GENOMIC DNA]</scope>
    <source>
        <strain evidence="11 12">CKOBP-6</strain>
    </source>
</reference>
<dbReference type="Gene3D" id="1.10.260.30">
    <property type="entry name" value="Signal recognition particle, SRP54 subunit, M-domain"/>
    <property type="match status" value="1"/>
</dbReference>
<evidence type="ECO:0000256" key="7">
    <source>
        <dbReference type="ARBA" id="ARBA00023274"/>
    </source>
</evidence>
<keyword evidence="2 9" id="KW-0547">Nucleotide-binding</keyword>
<comment type="similarity">
    <text evidence="1 9">Belongs to the GTP-binding SRP family. SRP54 subfamily.</text>
</comment>
<dbReference type="Proteomes" id="UP000250369">
    <property type="component" value="Unassembled WGS sequence"/>
</dbReference>
<dbReference type="PROSITE" id="PS00300">
    <property type="entry name" value="SRP54"/>
    <property type="match status" value="1"/>
</dbReference>
<keyword evidence="6 9" id="KW-0733">Signal recognition particle</keyword>
<sequence length="460" mass="50765">MAFEGLASRLQNVFGKLRGKGKLTEDDVNEALREVRLALLEADVNFKVVKDFIAKIKERAIGQEVLKSFTPGMVVVDIVNKELTELMGGTQSKLAKANRPPTVVLMVGLQGAGKTTLTAKLAKLLQKQNHRPLLVACDIYRPAAIKQLEVLGEQIKAPVFTMGDQVNPVEIAKAGLQHAKDNGNDYVLVDTAGRLHIDEQLMDELKQINETLNPHEILLVVDAMTGQEAVNVADSFHKQLTITGVVLTKLDNDTRGGAALSVRAVTGCPIKFVGVGEKTDALEPFYPDRMASRILGMGDMLSLIEKAQSNIDADKAKEMERKMRNAEFTFEDFLDQMEQMKKLGPLDQLLEMIPGMNKMKGMGDLKVDDKQMGRVSAIIHSMTTEEKRKPEIINLKRRNRIAAGSGTTLQDVNRLIKQFEDMRKMMKQFSGMMGPGGPGGSKAMKGLKSKFGKGMKFPFR</sequence>
<evidence type="ECO:0000256" key="2">
    <source>
        <dbReference type="ARBA" id="ARBA00022741"/>
    </source>
</evidence>
<dbReference type="Pfam" id="PF00448">
    <property type="entry name" value="SRP54"/>
    <property type="match status" value="1"/>
</dbReference>
<dbReference type="CDD" id="cd18539">
    <property type="entry name" value="SRP_G"/>
    <property type="match status" value="1"/>
</dbReference>
<dbReference type="RefSeq" id="WP_113032425.1">
    <property type="nucleotide sequence ID" value="NZ_QMFB01000010.1"/>
</dbReference>
<dbReference type="GO" id="GO:0003924">
    <property type="term" value="F:GTPase activity"/>
    <property type="evidence" value="ECO:0007669"/>
    <property type="project" value="UniProtKB-UniRule"/>
</dbReference>
<gene>
    <name evidence="9" type="primary">ffh</name>
    <name evidence="11" type="ORF">DQG23_18955</name>
</gene>
<comment type="subunit">
    <text evidence="9">Part of the signal recognition particle protein translocation system, which is composed of SRP and FtsY.</text>
</comment>
<dbReference type="PANTHER" id="PTHR11564">
    <property type="entry name" value="SIGNAL RECOGNITION PARTICLE 54K PROTEIN SRP54"/>
    <property type="match status" value="1"/>
</dbReference>
<comment type="domain">
    <text evidence="9">Composed of three domains: the N-terminal N domain, which is responsible for interactions with the ribosome, the central G domain, which binds GTP, and the C-terminal M domain, which binds the RNA and the signal sequence of the RNC.</text>
</comment>
<dbReference type="InterPro" id="IPR000897">
    <property type="entry name" value="SRP54_GTPase_dom"/>
</dbReference>
<evidence type="ECO:0000256" key="5">
    <source>
        <dbReference type="ARBA" id="ARBA00023134"/>
    </source>
</evidence>
<evidence type="ECO:0000256" key="6">
    <source>
        <dbReference type="ARBA" id="ARBA00023135"/>
    </source>
</evidence>
<dbReference type="AlphaFoldDB" id="A0A329MK95"/>
<dbReference type="Pfam" id="PF02978">
    <property type="entry name" value="SRP_SPB"/>
    <property type="match status" value="1"/>
</dbReference>
<keyword evidence="7 9" id="KW-0687">Ribonucleoprotein</keyword>